<feature type="domain" description="Ion transport" evidence="8">
    <location>
        <begin position="239"/>
        <end position="325"/>
    </location>
</feature>
<feature type="region of interest" description="Disordered" evidence="6">
    <location>
        <begin position="58"/>
        <end position="80"/>
    </location>
</feature>
<evidence type="ECO:0000256" key="2">
    <source>
        <dbReference type="ARBA" id="ARBA00022692"/>
    </source>
</evidence>
<feature type="transmembrane region" description="Helical" evidence="7">
    <location>
        <begin position="279"/>
        <end position="300"/>
    </location>
</feature>
<dbReference type="GO" id="GO:0042391">
    <property type="term" value="P:regulation of membrane potential"/>
    <property type="evidence" value="ECO:0007669"/>
    <property type="project" value="TreeGrafter"/>
</dbReference>
<evidence type="ECO:0000256" key="5">
    <source>
        <dbReference type="SAM" id="Coils"/>
    </source>
</evidence>
<name>A0AAE0GG42_9CHLO</name>
<feature type="transmembrane region" description="Helical" evidence="7">
    <location>
        <begin position="239"/>
        <end position="259"/>
    </location>
</feature>
<dbReference type="Pfam" id="PF00520">
    <property type="entry name" value="Ion_trans"/>
    <property type="match status" value="1"/>
</dbReference>
<dbReference type="AlphaFoldDB" id="A0AAE0GG42"/>
<dbReference type="InterPro" id="IPR050818">
    <property type="entry name" value="KCNH_animal-type"/>
</dbReference>
<keyword evidence="10" id="KW-1185">Reference proteome</keyword>
<sequence length="333" mass="38221">MSAVLRTYLIQLGADLRTAAKKIPRIGTYPAQGSMADEASPSSSVSSEMPTLHKPKAAFANDDVRGQTARPRGEPLQGHSFRRVVEEITRKTRLSRANRNFRRVVENMTRKSKLTEHLQSARQLLQREIPSVSMSGVPRRRPGVGSFKIGHWKRSIERLKQQVLDLEVQSRDFSRDCTSGLAAYLTDGQELENIMKGFGLVYEINGDDQEDPEADLADYHKAQYTWFFVIPPDSRCKDIWDWLIVILVIYSSFQIPFLLSFGMSPVDSQILDQLVDYMFMIDMVLSFITGFFDEHGIAVMRLRDIRRRYFVSWFWVDLVATFPFEVPRPPTFG</sequence>
<organism evidence="9 10">
    <name type="scientific">Cymbomonas tetramitiformis</name>
    <dbReference type="NCBI Taxonomy" id="36881"/>
    <lineage>
        <taxon>Eukaryota</taxon>
        <taxon>Viridiplantae</taxon>
        <taxon>Chlorophyta</taxon>
        <taxon>Pyramimonadophyceae</taxon>
        <taxon>Pyramimonadales</taxon>
        <taxon>Pyramimonadaceae</taxon>
        <taxon>Cymbomonas</taxon>
    </lineage>
</organism>
<dbReference type="InterPro" id="IPR005821">
    <property type="entry name" value="Ion_trans_dom"/>
</dbReference>
<dbReference type="EMBL" id="LGRX02006170">
    <property type="protein sequence ID" value="KAK3277290.1"/>
    <property type="molecule type" value="Genomic_DNA"/>
</dbReference>
<evidence type="ECO:0000313" key="9">
    <source>
        <dbReference type="EMBL" id="KAK3277290.1"/>
    </source>
</evidence>
<accession>A0AAE0GG42</accession>
<feature type="coiled-coil region" evidence="5">
    <location>
        <begin position="149"/>
        <end position="176"/>
    </location>
</feature>
<comment type="subcellular location">
    <subcellularLocation>
        <location evidence="1">Membrane</location>
        <topology evidence="1">Multi-pass membrane protein</topology>
    </subcellularLocation>
</comment>
<reference evidence="9 10" key="1">
    <citation type="journal article" date="2015" name="Genome Biol. Evol.">
        <title>Comparative Genomics of a Bacterivorous Green Alga Reveals Evolutionary Causalities and Consequences of Phago-Mixotrophic Mode of Nutrition.</title>
        <authorList>
            <person name="Burns J.A."/>
            <person name="Paasch A."/>
            <person name="Narechania A."/>
            <person name="Kim E."/>
        </authorList>
    </citation>
    <scope>NUCLEOTIDE SEQUENCE [LARGE SCALE GENOMIC DNA]</scope>
    <source>
        <strain evidence="9 10">PLY_AMNH</strain>
    </source>
</reference>
<evidence type="ECO:0000259" key="8">
    <source>
        <dbReference type="Pfam" id="PF00520"/>
    </source>
</evidence>
<evidence type="ECO:0000256" key="3">
    <source>
        <dbReference type="ARBA" id="ARBA00022989"/>
    </source>
</evidence>
<dbReference type="Proteomes" id="UP001190700">
    <property type="component" value="Unassembled WGS sequence"/>
</dbReference>
<evidence type="ECO:0000313" key="10">
    <source>
        <dbReference type="Proteomes" id="UP001190700"/>
    </source>
</evidence>
<dbReference type="PANTHER" id="PTHR10217">
    <property type="entry name" value="VOLTAGE AND LIGAND GATED POTASSIUM CHANNEL"/>
    <property type="match status" value="1"/>
</dbReference>
<evidence type="ECO:0000256" key="4">
    <source>
        <dbReference type="ARBA" id="ARBA00023136"/>
    </source>
</evidence>
<protein>
    <recommendedName>
        <fullName evidence="8">Ion transport domain-containing protein</fullName>
    </recommendedName>
</protein>
<dbReference type="PANTHER" id="PTHR10217:SF435">
    <property type="entry name" value="POTASSIUM VOLTAGE-GATED CHANNEL PROTEIN EAG"/>
    <property type="match status" value="1"/>
</dbReference>
<dbReference type="GO" id="GO:0005886">
    <property type="term" value="C:plasma membrane"/>
    <property type="evidence" value="ECO:0007669"/>
    <property type="project" value="TreeGrafter"/>
</dbReference>
<keyword evidence="3 7" id="KW-1133">Transmembrane helix</keyword>
<gene>
    <name evidence="9" type="ORF">CYMTET_14692</name>
</gene>
<dbReference type="GO" id="GO:0005249">
    <property type="term" value="F:voltage-gated potassium channel activity"/>
    <property type="evidence" value="ECO:0007669"/>
    <property type="project" value="TreeGrafter"/>
</dbReference>
<evidence type="ECO:0000256" key="7">
    <source>
        <dbReference type="SAM" id="Phobius"/>
    </source>
</evidence>
<keyword evidence="4 7" id="KW-0472">Membrane</keyword>
<proteinExistence type="predicted"/>
<evidence type="ECO:0000256" key="6">
    <source>
        <dbReference type="SAM" id="MobiDB-lite"/>
    </source>
</evidence>
<evidence type="ECO:0000256" key="1">
    <source>
        <dbReference type="ARBA" id="ARBA00004141"/>
    </source>
</evidence>
<comment type="caution">
    <text evidence="9">The sequence shown here is derived from an EMBL/GenBank/DDBJ whole genome shotgun (WGS) entry which is preliminary data.</text>
</comment>
<feature type="non-terminal residue" evidence="9">
    <location>
        <position position="333"/>
    </location>
</feature>
<dbReference type="SUPFAM" id="SSF81324">
    <property type="entry name" value="Voltage-gated potassium channels"/>
    <property type="match status" value="1"/>
</dbReference>
<keyword evidence="2 7" id="KW-0812">Transmembrane</keyword>
<keyword evidence="5" id="KW-0175">Coiled coil</keyword>